<evidence type="ECO:0000313" key="4">
    <source>
        <dbReference type="Proteomes" id="UP001500751"/>
    </source>
</evidence>
<dbReference type="InterPro" id="IPR000772">
    <property type="entry name" value="Ricin_B_lectin"/>
</dbReference>
<comment type="caution">
    <text evidence="3">The sequence shown here is derived from an EMBL/GenBank/DDBJ whole genome shotgun (WGS) entry which is preliminary data.</text>
</comment>
<dbReference type="SUPFAM" id="SSF50370">
    <property type="entry name" value="Ricin B-like lectins"/>
    <property type="match status" value="1"/>
</dbReference>
<dbReference type="EMBL" id="BAAAQN010000003">
    <property type="protein sequence ID" value="GAA2014916.1"/>
    <property type="molecule type" value="Genomic_DNA"/>
</dbReference>
<feature type="chain" id="PRO_5047515552" description="Ricin B lectin domain-containing protein" evidence="1">
    <location>
        <begin position="36"/>
        <end position="196"/>
    </location>
</feature>
<dbReference type="InterPro" id="IPR035992">
    <property type="entry name" value="Ricin_B-like_lectins"/>
</dbReference>
<organism evidence="3 4">
    <name type="scientific">Catenulispora yoronensis</name>
    <dbReference type="NCBI Taxonomy" id="450799"/>
    <lineage>
        <taxon>Bacteria</taxon>
        <taxon>Bacillati</taxon>
        <taxon>Actinomycetota</taxon>
        <taxon>Actinomycetes</taxon>
        <taxon>Catenulisporales</taxon>
        <taxon>Catenulisporaceae</taxon>
        <taxon>Catenulispora</taxon>
    </lineage>
</organism>
<reference evidence="4" key="1">
    <citation type="journal article" date="2019" name="Int. J. Syst. Evol. Microbiol.">
        <title>The Global Catalogue of Microorganisms (GCM) 10K type strain sequencing project: providing services to taxonomists for standard genome sequencing and annotation.</title>
        <authorList>
            <consortium name="The Broad Institute Genomics Platform"/>
            <consortium name="The Broad Institute Genome Sequencing Center for Infectious Disease"/>
            <person name="Wu L."/>
            <person name="Ma J."/>
        </authorList>
    </citation>
    <scope>NUCLEOTIDE SEQUENCE [LARGE SCALE GENOMIC DNA]</scope>
    <source>
        <strain evidence="4">JCM 16014</strain>
    </source>
</reference>
<dbReference type="Gene3D" id="2.80.10.50">
    <property type="match status" value="2"/>
</dbReference>
<dbReference type="PROSITE" id="PS50231">
    <property type="entry name" value="RICIN_B_LECTIN"/>
    <property type="match status" value="1"/>
</dbReference>
<accession>A0ABP5F2X5</accession>
<dbReference type="CDD" id="cd00161">
    <property type="entry name" value="beta-trefoil_Ricin-like"/>
    <property type="match status" value="1"/>
</dbReference>
<dbReference type="Proteomes" id="UP001500751">
    <property type="component" value="Unassembled WGS sequence"/>
</dbReference>
<keyword evidence="1" id="KW-0732">Signal</keyword>
<sequence length="196" mass="20766">MRNENRRRHRLIRLGLFSAFASFLAVVLTGAPANAASSGAGLLKASRTVAAPGGIGNPVYNFVNVNSGLCLAYDPESRGAARQEACNNDNTVNWVAASNGAGQYELIDTHNNQCLSVSGGSSADGAAEFVYNCMNIPDQLYTLVPEFSIYPGAYELVNQQSGKCVAVGGGRTNLGAWVIQWTCNPSAEFMWRPIGG</sequence>
<protein>
    <recommendedName>
        <fullName evidence="2">Ricin B lectin domain-containing protein</fullName>
    </recommendedName>
</protein>
<evidence type="ECO:0000256" key="1">
    <source>
        <dbReference type="SAM" id="SignalP"/>
    </source>
</evidence>
<proteinExistence type="predicted"/>
<dbReference type="Pfam" id="PF14200">
    <property type="entry name" value="RicinB_lectin_2"/>
    <property type="match status" value="2"/>
</dbReference>
<evidence type="ECO:0000313" key="3">
    <source>
        <dbReference type="EMBL" id="GAA2014916.1"/>
    </source>
</evidence>
<keyword evidence="4" id="KW-1185">Reference proteome</keyword>
<dbReference type="RefSeq" id="WP_344664049.1">
    <property type="nucleotide sequence ID" value="NZ_BAAAQN010000003.1"/>
</dbReference>
<name>A0ABP5F2X5_9ACTN</name>
<feature type="signal peptide" evidence="1">
    <location>
        <begin position="1"/>
        <end position="35"/>
    </location>
</feature>
<gene>
    <name evidence="3" type="ORF">GCM10009839_07510</name>
</gene>
<evidence type="ECO:0000259" key="2">
    <source>
        <dbReference type="Pfam" id="PF14200"/>
    </source>
</evidence>
<feature type="domain" description="Ricin B lectin" evidence="2">
    <location>
        <begin position="56"/>
        <end position="127"/>
    </location>
</feature>
<feature type="domain" description="Ricin B lectin" evidence="2">
    <location>
        <begin position="139"/>
        <end position="192"/>
    </location>
</feature>